<evidence type="ECO:0000313" key="4">
    <source>
        <dbReference type="Proteomes" id="UP000663929"/>
    </source>
</evidence>
<organism evidence="3 4">
    <name type="scientific">Sulfidibacter corallicola</name>
    <dbReference type="NCBI Taxonomy" id="2818388"/>
    <lineage>
        <taxon>Bacteria</taxon>
        <taxon>Pseudomonadati</taxon>
        <taxon>Acidobacteriota</taxon>
        <taxon>Holophagae</taxon>
        <taxon>Acanthopleuribacterales</taxon>
        <taxon>Acanthopleuribacteraceae</taxon>
        <taxon>Sulfidibacter</taxon>
    </lineage>
</organism>
<keyword evidence="1" id="KW-0175">Coiled coil</keyword>
<keyword evidence="4" id="KW-1185">Reference proteome</keyword>
<name>A0A8A4TJ53_SULCO</name>
<protein>
    <submittedName>
        <fullName evidence="3">Uncharacterized protein</fullName>
    </submittedName>
</protein>
<dbReference type="RefSeq" id="WP_237379690.1">
    <property type="nucleotide sequence ID" value="NZ_CP071793.1"/>
</dbReference>
<evidence type="ECO:0000313" key="3">
    <source>
        <dbReference type="EMBL" id="QTD50059.1"/>
    </source>
</evidence>
<proteinExistence type="predicted"/>
<dbReference type="AlphaFoldDB" id="A0A8A4TJ53"/>
<evidence type="ECO:0000256" key="1">
    <source>
        <dbReference type="SAM" id="Coils"/>
    </source>
</evidence>
<accession>A0A8A4TJ53</accession>
<dbReference type="EMBL" id="CP071793">
    <property type="protein sequence ID" value="QTD50059.1"/>
    <property type="molecule type" value="Genomic_DNA"/>
</dbReference>
<dbReference type="KEGG" id="scor:J3U87_31125"/>
<gene>
    <name evidence="3" type="ORF">J3U87_31125</name>
</gene>
<reference evidence="3" key="1">
    <citation type="submission" date="2021-03" db="EMBL/GenBank/DDBJ databases">
        <title>Acanthopleuribacteraceae sp. M133.</title>
        <authorList>
            <person name="Wang G."/>
        </authorList>
    </citation>
    <scope>NUCLEOTIDE SEQUENCE</scope>
    <source>
        <strain evidence="3">M133</strain>
    </source>
</reference>
<evidence type="ECO:0000256" key="2">
    <source>
        <dbReference type="SAM" id="MobiDB-lite"/>
    </source>
</evidence>
<sequence>MKKIKDINSLFVATFGLLVIGAMISIGCVSATGDATKKSDSAQSTKAKAGATSELVDGVDALPANAKSRVRNAEKAAADMEKAADALANEAFAKGTNGKVKNMEKAAADMEKAADALADQAFSEDAFGNAKKAEEAAAKAQQAAEELANEALMNVDDK</sequence>
<dbReference type="PROSITE" id="PS51257">
    <property type="entry name" value="PROKAR_LIPOPROTEIN"/>
    <property type="match status" value="1"/>
</dbReference>
<dbReference type="Proteomes" id="UP000663929">
    <property type="component" value="Chromosome"/>
</dbReference>
<feature type="region of interest" description="Disordered" evidence="2">
    <location>
        <begin position="33"/>
        <end position="52"/>
    </location>
</feature>
<feature type="coiled-coil region" evidence="1">
    <location>
        <begin position="70"/>
        <end position="153"/>
    </location>
</feature>